<proteinExistence type="predicted"/>
<comment type="caution">
    <text evidence="1">The sequence shown here is derived from an EMBL/GenBank/DDBJ whole genome shotgun (WGS) entry which is preliminary data.</text>
</comment>
<dbReference type="Proteomes" id="UP001281147">
    <property type="component" value="Unassembled WGS sequence"/>
</dbReference>
<reference evidence="1" key="1">
    <citation type="submission" date="2023-07" db="EMBL/GenBank/DDBJ databases">
        <title>Black Yeasts Isolated from many extreme environments.</title>
        <authorList>
            <person name="Coleine C."/>
            <person name="Stajich J.E."/>
            <person name="Selbmann L."/>
        </authorList>
    </citation>
    <scope>NUCLEOTIDE SEQUENCE</scope>
    <source>
        <strain evidence="1">CCFEE 5714</strain>
    </source>
</reference>
<dbReference type="EMBL" id="JAUTXU010000048">
    <property type="protein sequence ID" value="KAK3715545.1"/>
    <property type="molecule type" value="Genomic_DNA"/>
</dbReference>
<sequence>MKLYTLVTGLLGCLQITKARAEEQAALRTTQDYAKNVAIVGAGAGGASAAYHLSKFAAAAGIAVNITVFERNSYVGGRSTTVNAYDDASIPVELGGSVFVKVNHILNNAVKEFNLSTEDSTPEIKVPGAALAIWNGQNFVVTFENSWWDTAKLLWKYGLAPVKTMRLMRSVVGKFLKMYEEPASPFESLTQVAQDLELLTVTAATGEQYLAENGIGGTFGADVVQASTRVNYAQNLPYIHGLETMVCMAAEDAHSVRGGNWQIFDRMIAASNATTLLETAVTEVHRLHRSKRLSLKVDSTDRADVTSLNSKSYDDVVLATPLQFSAISLGSLDVAYFNLAPKKPTPRVILTTLPEGEKPGKGREGVGSPGFFSVSLLRPVTNPNTGGQEYLYKIFSPSPPNATFLAHLLGVESLDNGSAAEISDRGITWIYRKVWDSYPYEYPRVTFEKIKLDEGLWYTGGMDSFISTMETNALMGMNVARLIVDRWLGKPEKLGRVSEFATVEQT</sequence>
<organism evidence="1 2">
    <name type="scientific">Vermiconidia calcicola</name>
    <dbReference type="NCBI Taxonomy" id="1690605"/>
    <lineage>
        <taxon>Eukaryota</taxon>
        <taxon>Fungi</taxon>
        <taxon>Dikarya</taxon>
        <taxon>Ascomycota</taxon>
        <taxon>Pezizomycotina</taxon>
        <taxon>Dothideomycetes</taxon>
        <taxon>Dothideomycetidae</taxon>
        <taxon>Mycosphaerellales</taxon>
        <taxon>Extremaceae</taxon>
        <taxon>Vermiconidia</taxon>
    </lineage>
</organism>
<evidence type="ECO:0000313" key="2">
    <source>
        <dbReference type="Proteomes" id="UP001281147"/>
    </source>
</evidence>
<accession>A0ACC3NFW2</accession>
<gene>
    <name evidence="1" type="ORF">LTR37_007033</name>
</gene>
<protein>
    <submittedName>
        <fullName evidence="1">Uncharacterized protein</fullName>
    </submittedName>
</protein>
<evidence type="ECO:0000313" key="1">
    <source>
        <dbReference type="EMBL" id="KAK3715545.1"/>
    </source>
</evidence>
<keyword evidence="2" id="KW-1185">Reference proteome</keyword>
<name>A0ACC3NFW2_9PEZI</name>